<dbReference type="AlphaFoldDB" id="A0AAV2YF51"/>
<protein>
    <submittedName>
        <fullName evidence="1">Uncharacterized protein</fullName>
    </submittedName>
</protein>
<evidence type="ECO:0000313" key="1">
    <source>
        <dbReference type="EMBL" id="DAZ92821.1"/>
    </source>
</evidence>
<evidence type="ECO:0000313" key="2">
    <source>
        <dbReference type="Proteomes" id="UP001146120"/>
    </source>
</evidence>
<name>A0AAV2YF51_9STRA</name>
<reference evidence="1" key="1">
    <citation type="submission" date="2022-11" db="EMBL/GenBank/DDBJ databases">
        <authorList>
            <person name="Morgan W.R."/>
            <person name="Tartar A."/>
        </authorList>
    </citation>
    <scope>NUCLEOTIDE SEQUENCE</scope>
    <source>
        <strain evidence="1">ARSEF 373</strain>
    </source>
</reference>
<sequence length="69" mass="7219">MGSRSGDKAIASGRVSVCEERDDKGLPAFVLDGGGLPSSIFGFSLKVDFAPLDHTAAVYHALVLTWPNA</sequence>
<gene>
    <name evidence="1" type="ORF">N0F65_012982</name>
</gene>
<proteinExistence type="predicted"/>
<keyword evidence="2" id="KW-1185">Reference proteome</keyword>
<comment type="caution">
    <text evidence="1">The sequence shown here is derived from an EMBL/GenBank/DDBJ whole genome shotgun (WGS) entry which is preliminary data.</text>
</comment>
<organism evidence="1 2">
    <name type="scientific">Lagenidium giganteum</name>
    <dbReference type="NCBI Taxonomy" id="4803"/>
    <lineage>
        <taxon>Eukaryota</taxon>
        <taxon>Sar</taxon>
        <taxon>Stramenopiles</taxon>
        <taxon>Oomycota</taxon>
        <taxon>Peronosporomycetes</taxon>
        <taxon>Pythiales</taxon>
        <taxon>Pythiaceae</taxon>
    </lineage>
</organism>
<dbReference type="Proteomes" id="UP001146120">
    <property type="component" value="Unassembled WGS sequence"/>
</dbReference>
<dbReference type="EMBL" id="DAKRPA010000379">
    <property type="protein sequence ID" value="DAZ92821.1"/>
    <property type="molecule type" value="Genomic_DNA"/>
</dbReference>
<accession>A0AAV2YF51</accession>
<reference evidence="1" key="2">
    <citation type="journal article" date="2023" name="Microbiol Resour">
        <title>Decontamination and Annotation of the Draft Genome Sequence of the Oomycete Lagenidium giganteum ARSEF 373.</title>
        <authorList>
            <person name="Morgan W.R."/>
            <person name="Tartar A."/>
        </authorList>
    </citation>
    <scope>NUCLEOTIDE SEQUENCE</scope>
    <source>
        <strain evidence="1">ARSEF 373</strain>
    </source>
</reference>